<protein>
    <submittedName>
        <fullName evidence="1">Uncharacterized protein</fullName>
    </submittedName>
</protein>
<dbReference type="RefSeq" id="WP_319954922.1">
    <property type="nucleotide sequence ID" value="NZ_JAXAVX010000008.1"/>
</dbReference>
<keyword evidence="2" id="KW-1185">Reference proteome</keyword>
<comment type="caution">
    <text evidence="1">The sequence shown here is derived from an EMBL/GenBank/DDBJ whole genome shotgun (WGS) entry which is preliminary data.</text>
</comment>
<evidence type="ECO:0000313" key="1">
    <source>
        <dbReference type="EMBL" id="MDX8152766.1"/>
    </source>
</evidence>
<accession>A0ABU4VLN1</accession>
<sequence length="56" mass="6338">MSTPYDGINLDEDTPDWEPLTFAEVQRMSRDEIIDRWDEVEVALAAGPTPKDGNDD</sequence>
<evidence type="ECO:0000313" key="2">
    <source>
        <dbReference type="Proteomes" id="UP001277761"/>
    </source>
</evidence>
<organism evidence="1 2">
    <name type="scientific">Patulibacter brassicae</name>
    <dbReference type="NCBI Taxonomy" id="1705717"/>
    <lineage>
        <taxon>Bacteria</taxon>
        <taxon>Bacillati</taxon>
        <taxon>Actinomycetota</taxon>
        <taxon>Thermoleophilia</taxon>
        <taxon>Solirubrobacterales</taxon>
        <taxon>Patulibacteraceae</taxon>
        <taxon>Patulibacter</taxon>
    </lineage>
</organism>
<name>A0ABU4VLN1_9ACTN</name>
<proteinExistence type="predicted"/>
<reference evidence="1 2" key="1">
    <citation type="submission" date="2023-11" db="EMBL/GenBank/DDBJ databases">
        <authorList>
            <person name="Xu M."/>
            <person name="Jiang T."/>
        </authorList>
    </citation>
    <scope>NUCLEOTIDE SEQUENCE [LARGE SCALE GENOMIC DNA]</scope>
    <source>
        <strain evidence="1 2">SD</strain>
    </source>
</reference>
<gene>
    <name evidence="1" type="ORF">SK069_14255</name>
</gene>
<dbReference type="EMBL" id="JAXAVX010000008">
    <property type="protein sequence ID" value="MDX8152766.1"/>
    <property type="molecule type" value="Genomic_DNA"/>
</dbReference>
<dbReference type="Proteomes" id="UP001277761">
    <property type="component" value="Unassembled WGS sequence"/>
</dbReference>